<dbReference type="PANTHER" id="PTHR35807">
    <property type="entry name" value="TRANSCRIPTIONAL REGULATOR REDD-RELATED"/>
    <property type="match status" value="1"/>
</dbReference>
<organism evidence="2">
    <name type="scientific">bioreactor metagenome</name>
    <dbReference type="NCBI Taxonomy" id="1076179"/>
    <lineage>
        <taxon>unclassified sequences</taxon>
        <taxon>metagenomes</taxon>
        <taxon>ecological metagenomes</taxon>
    </lineage>
</organism>
<dbReference type="SUPFAM" id="SSF48452">
    <property type="entry name" value="TPR-like"/>
    <property type="match status" value="1"/>
</dbReference>
<proteinExistence type="predicted"/>
<gene>
    <name evidence="2" type="ORF">SDC9_127198</name>
</gene>
<evidence type="ECO:0000259" key="1">
    <source>
        <dbReference type="SMART" id="SM01043"/>
    </source>
</evidence>
<dbReference type="InterPro" id="IPR051677">
    <property type="entry name" value="AfsR-DnrI-RedD_regulator"/>
</dbReference>
<name>A0A645CTY1_9ZZZZ</name>
<feature type="domain" description="Bacterial transcriptional activator" evidence="1">
    <location>
        <begin position="20"/>
        <end position="161"/>
    </location>
</feature>
<dbReference type="EMBL" id="VSSQ01029855">
    <property type="protein sequence ID" value="MPM80152.1"/>
    <property type="molecule type" value="Genomic_DNA"/>
</dbReference>
<dbReference type="Gene3D" id="1.25.40.10">
    <property type="entry name" value="Tetratricopeptide repeat domain"/>
    <property type="match status" value="1"/>
</dbReference>
<dbReference type="InterPro" id="IPR011990">
    <property type="entry name" value="TPR-like_helical_dom_sf"/>
</dbReference>
<dbReference type="InterPro" id="IPR005158">
    <property type="entry name" value="BTAD"/>
</dbReference>
<protein>
    <recommendedName>
        <fullName evidence="1">Bacterial transcriptional activator domain-containing protein</fullName>
    </recommendedName>
</protein>
<accession>A0A645CTY1</accession>
<reference evidence="2" key="1">
    <citation type="submission" date="2019-08" db="EMBL/GenBank/DDBJ databases">
        <authorList>
            <person name="Kucharzyk K."/>
            <person name="Murdoch R.W."/>
            <person name="Higgins S."/>
            <person name="Loffler F."/>
        </authorList>
    </citation>
    <scope>NUCLEOTIDE SEQUENCE</scope>
</reference>
<comment type="caution">
    <text evidence="2">The sequence shown here is derived from an EMBL/GenBank/DDBJ whole genome shotgun (WGS) entry which is preliminary data.</text>
</comment>
<dbReference type="SMART" id="SM01043">
    <property type="entry name" value="BTAD"/>
    <property type="match status" value="1"/>
</dbReference>
<evidence type="ECO:0000313" key="2">
    <source>
        <dbReference type="EMBL" id="MPM80152.1"/>
    </source>
</evidence>
<dbReference type="Pfam" id="PF03704">
    <property type="entry name" value="BTAD"/>
    <property type="match status" value="1"/>
</dbReference>
<dbReference type="AlphaFoldDB" id="A0A645CTY1"/>
<sequence>MVKYNDDETYQFNRAVDYEYDVEKFLREINQAKYAEGLDAQIKHLKAAINLYQGPFMPKGDQSWIISQREQYQQMFIDNGLVLANLLMQQGHHTTAIQYSKRILDQDPCNEAAYRLLMVIYASMEDRASIKRQYELCRQTLINELGVEPTDTTRNLFETLMR</sequence>